<dbReference type="EMBL" id="FMZZ01000004">
    <property type="protein sequence ID" value="SDC73583.1"/>
    <property type="molecule type" value="Genomic_DNA"/>
</dbReference>
<organism evidence="1 2">
    <name type="scientific">Actinokineospora iranica</name>
    <dbReference type="NCBI Taxonomy" id="1271860"/>
    <lineage>
        <taxon>Bacteria</taxon>
        <taxon>Bacillati</taxon>
        <taxon>Actinomycetota</taxon>
        <taxon>Actinomycetes</taxon>
        <taxon>Pseudonocardiales</taxon>
        <taxon>Pseudonocardiaceae</taxon>
        <taxon>Actinokineospora</taxon>
    </lineage>
</organism>
<evidence type="ECO:0000313" key="2">
    <source>
        <dbReference type="Proteomes" id="UP000199501"/>
    </source>
</evidence>
<accession>A0A1G6P064</accession>
<gene>
    <name evidence="1" type="ORF">SAMN05216174_10450</name>
</gene>
<sequence length="103" mass="11232">MVAAREGMKPGAWAQQAAYEAALRRQRGEVFERGLVHELIAELREQRRVLANIGGSLNQLAKVANSTGGVEHLPAAQGLLRVVRNVVRASDELVARVRAELLP</sequence>
<evidence type="ECO:0008006" key="3">
    <source>
        <dbReference type="Google" id="ProtNLM"/>
    </source>
</evidence>
<dbReference type="Proteomes" id="UP000199501">
    <property type="component" value="Unassembled WGS sequence"/>
</dbReference>
<proteinExistence type="predicted"/>
<name>A0A1G6P064_9PSEU</name>
<evidence type="ECO:0000313" key="1">
    <source>
        <dbReference type="EMBL" id="SDC73583.1"/>
    </source>
</evidence>
<dbReference type="AlphaFoldDB" id="A0A1G6P064"/>
<keyword evidence="2" id="KW-1185">Reference proteome</keyword>
<protein>
    <recommendedName>
        <fullName evidence="3">Mobilisation protein (MobC)</fullName>
    </recommendedName>
</protein>
<reference evidence="2" key="1">
    <citation type="submission" date="2016-10" db="EMBL/GenBank/DDBJ databases">
        <authorList>
            <person name="Varghese N."/>
            <person name="Submissions S."/>
        </authorList>
    </citation>
    <scope>NUCLEOTIDE SEQUENCE [LARGE SCALE GENOMIC DNA]</scope>
    <source>
        <strain evidence="2">IBRC-M 10403</strain>
    </source>
</reference>